<evidence type="ECO:0000313" key="4">
    <source>
        <dbReference type="Proteomes" id="UP001499951"/>
    </source>
</evidence>
<dbReference type="SUPFAM" id="SSF51182">
    <property type="entry name" value="RmlC-like cupins"/>
    <property type="match status" value="1"/>
</dbReference>
<sequence length="155" mass="17143">MPKIDIETAPERRGTRYPKPYDTPCLDRVRQQLGDAGGLTQFGVNLLTLQPGVWSAQRHWHVEEDEFVFVVSGEVVLIDDAGEHVLKAGDCAAFKANDPNGHHLVNKSAHPAQVLEVGTRTPGDKDTCYYPDADLVWDGPKGTYTTRDGTPYPEK</sequence>
<dbReference type="Pfam" id="PF07883">
    <property type="entry name" value="Cupin_2"/>
    <property type="match status" value="1"/>
</dbReference>
<dbReference type="InterPro" id="IPR011051">
    <property type="entry name" value="RmlC_Cupin_sf"/>
</dbReference>
<dbReference type="InterPro" id="IPR014710">
    <property type="entry name" value="RmlC-like_jellyroll"/>
</dbReference>
<accession>A0ABP3Q272</accession>
<dbReference type="CDD" id="cd02224">
    <property type="entry name" value="cupin_SPO2919-like"/>
    <property type="match status" value="1"/>
</dbReference>
<evidence type="ECO:0000256" key="1">
    <source>
        <dbReference type="ARBA" id="ARBA00022723"/>
    </source>
</evidence>
<comment type="caution">
    <text evidence="3">The sequence shown here is derived from an EMBL/GenBank/DDBJ whole genome shotgun (WGS) entry which is preliminary data.</text>
</comment>
<proteinExistence type="predicted"/>
<gene>
    <name evidence="3" type="ORF">GCM10008942_32690</name>
</gene>
<reference evidence="4" key="1">
    <citation type="journal article" date="2019" name="Int. J. Syst. Evol. Microbiol.">
        <title>The Global Catalogue of Microorganisms (GCM) 10K type strain sequencing project: providing services to taxonomists for standard genome sequencing and annotation.</title>
        <authorList>
            <consortium name="The Broad Institute Genomics Platform"/>
            <consortium name="The Broad Institute Genome Sequencing Center for Infectious Disease"/>
            <person name="Wu L."/>
            <person name="Ma J."/>
        </authorList>
    </citation>
    <scope>NUCLEOTIDE SEQUENCE [LARGE SCALE GENOMIC DNA]</scope>
    <source>
        <strain evidence="4">JCM 15089</strain>
    </source>
</reference>
<evidence type="ECO:0000313" key="3">
    <source>
        <dbReference type="EMBL" id="GAA0581298.1"/>
    </source>
</evidence>
<evidence type="ECO:0000259" key="2">
    <source>
        <dbReference type="Pfam" id="PF07883"/>
    </source>
</evidence>
<feature type="domain" description="Cupin type-2" evidence="2">
    <location>
        <begin position="46"/>
        <end position="117"/>
    </location>
</feature>
<name>A0ABP3Q272_9PROT</name>
<protein>
    <submittedName>
        <fullName evidence="3">Cupin domain-containing protein</fullName>
    </submittedName>
</protein>
<dbReference type="Gene3D" id="2.60.120.10">
    <property type="entry name" value="Jelly Rolls"/>
    <property type="match status" value="1"/>
</dbReference>
<dbReference type="RefSeq" id="WP_166935021.1">
    <property type="nucleotide sequence ID" value="NZ_BAAADD010000009.1"/>
</dbReference>
<dbReference type="Proteomes" id="UP001499951">
    <property type="component" value="Unassembled WGS sequence"/>
</dbReference>
<dbReference type="EMBL" id="BAAADD010000009">
    <property type="protein sequence ID" value="GAA0581298.1"/>
    <property type="molecule type" value="Genomic_DNA"/>
</dbReference>
<dbReference type="PANTHER" id="PTHR35848:SF9">
    <property type="entry name" value="SLL1358 PROTEIN"/>
    <property type="match status" value="1"/>
</dbReference>
<organism evidence="3 4">
    <name type="scientific">Rhizomicrobium electricum</name>
    <dbReference type="NCBI Taxonomy" id="480070"/>
    <lineage>
        <taxon>Bacteria</taxon>
        <taxon>Pseudomonadati</taxon>
        <taxon>Pseudomonadota</taxon>
        <taxon>Alphaproteobacteria</taxon>
        <taxon>Micropepsales</taxon>
        <taxon>Micropepsaceae</taxon>
        <taxon>Rhizomicrobium</taxon>
    </lineage>
</organism>
<keyword evidence="1" id="KW-0479">Metal-binding</keyword>
<dbReference type="InterPro" id="IPR051610">
    <property type="entry name" value="GPI/OXD"/>
</dbReference>
<dbReference type="PANTHER" id="PTHR35848">
    <property type="entry name" value="OXALATE-BINDING PROTEIN"/>
    <property type="match status" value="1"/>
</dbReference>
<dbReference type="InterPro" id="IPR013096">
    <property type="entry name" value="Cupin_2"/>
</dbReference>
<keyword evidence="4" id="KW-1185">Reference proteome</keyword>